<evidence type="ECO:0000256" key="9">
    <source>
        <dbReference type="ARBA" id="ARBA00025475"/>
    </source>
</evidence>
<dbReference type="InterPro" id="IPR004651">
    <property type="entry name" value="HisF"/>
</dbReference>
<dbReference type="FunFam" id="3.20.20.70:FF:000462">
    <property type="entry name" value="Multifunctional fusion protein"/>
    <property type="match status" value="1"/>
</dbReference>
<comment type="pathway">
    <text evidence="2 11">Amino-acid biosynthesis; L-histidine biosynthesis; L-histidine from 5-phospho-alpha-D-ribose 1-diphosphate: step 5/9.</text>
</comment>
<evidence type="ECO:0000313" key="14">
    <source>
        <dbReference type="Proteomes" id="UP000003093"/>
    </source>
</evidence>
<evidence type="ECO:0000256" key="11">
    <source>
        <dbReference type="HAMAP-Rule" id="MF_01013"/>
    </source>
</evidence>
<dbReference type="InterPro" id="IPR011060">
    <property type="entry name" value="RibuloseP-bd_barrel"/>
</dbReference>
<dbReference type="InterPro" id="IPR013785">
    <property type="entry name" value="Aldolase_TIM"/>
</dbReference>
<dbReference type="GO" id="GO:0005737">
    <property type="term" value="C:cytoplasm"/>
    <property type="evidence" value="ECO:0007669"/>
    <property type="project" value="UniProtKB-SubCell"/>
</dbReference>
<evidence type="ECO:0000256" key="8">
    <source>
        <dbReference type="ARBA" id="ARBA00023239"/>
    </source>
</evidence>
<protein>
    <recommendedName>
        <fullName evidence="11">Imidazole glycerol phosphate synthase subunit HisF</fullName>
        <ecNumber evidence="11">4.3.2.10</ecNumber>
    </recommendedName>
    <alternativeName>
        <fullName evidence="11">IGP synthase cyclase subunit</fullName>
    </alternativeName>
    <alternativeName>
        <fullName evidence="11">IGP synthase subunit HisF</fullName>
    </alternativeName>
    <alternativeName>
        <fullName evidence="11">ImGP synthase subunit HisF</fullName>
        <shortName evidence="11">IGPS subunit HisF</shortName>
    </alternativeName>
</protein>
<comment type="function">
    <text evidence="9 11">IGPS catalyzes the conversion of PRFAR and glutamine to IGP, AICAR and glutamate. The HisF subunit catalyzes the cyclization activity that produces IGP and AICAR from PRFAR using the ammonia provided by the HisH subunit.</text>
</comment>
<sequence length="257" mass="27993">MGGAKMIKKRIIPCLDVKDGRVVKGIQFKGLRDIGNPVDLAMYYNEAGADELVFLDISKTEEGHSLMLEVIEQTASRLFIPLTVGGGIQSLDDITQLLNHGADKVSLNSSALKNPQLIKQASDKFGRQCICIAIDSYYDPERKAHYCCTHGGKKMTNIKVYDWVQQVEQLGAGELLVTSMGHDGMKQGFDIEHLAKIKSLVNIPIIASGGGGNAQHFVELFDQTDVSAGLAASILHDRETTVQSIKEVIRQGGIAVR</sequence>
<evidence type="ECO:0000256" key="5">
    <source>
        <dbReference type="ARBA" id="ARBA00022490"/>
    </source>
</evidence>
<comment type="similarity">
    <text evidence="3 11 12">Belongs to the HisA/HisF family.</text>
</comment>
<dbReference type="GO" id="GO:0016829">
    <property type="term" value="F:lyase activity"/>
    <property type="evidence" value="ECO:0007669"/>
    <property type="project" value="UniProtKB-KW"/>
</dbReference>
<keyword evidence="6 11" id="KW-0028">Amino-acid biosynthesis</keyword>
<dbReference type="InterPro" id="IPR006062">
    <property type="entry name" value="His_biosynth"/>
</dbReference>
<feature type="active site" evidence="11">
    <location>
        <position position="16"/>
    </location>
</feature>
<dbReference type="GO" id="GO:0000107">
    <property type="term" value="F:imidazoleglycerol-phosphate synthase activity"/>
    <property type="evidence" value="ECO:0007669"/>
    <property type="project" value="UniProtKB-UniRule"/>
</dbReference>
<dbReference type="SUPFAM" id="SSF51366">
    <property type="entry name" value="Ribulose-phoshate binding barrel"/>
    <property type="match status" value="1"/>
</dbReference>
<dbReference type="Proteomes" id="UP000003093">
    <property type="component" value="Unassembled WGS sequence"/>
</dbReference>
<comment type="catalytic activity">
    <reaction evidence="10 11">
        <text>5-[(5-phospho-1-deoxy-D-ribulos-1-ylimino)methylamino]-1-(5-phospho-beta-D-ribosyl)imidazole-4-carboxamide + L-glutamine = D-erythro-1-(imidazol-4-yl)glycerol 3-phosphate + 5-amino-1-(5-phospho-beta-D-ribosyl)imidazole-4-carboxamide + L-glutamate + H(+)</text>
        <dbReference type="Rhea" id="RHEA:24793"/>
        <dbReference type="ChEBI" id="CHEBI:15378"/>
        <dbReference type="ChEBI" id="CHEBI:29985"/>
        <dbReference type="ChEBI" id="CHEBI:58278"/>
        <dbReference type="ChEBI" id="CHEBI:58359"/>
        <dbReference type="ChEBI" id="CHEBI:58475"/>
        <dbReference type="ChEBI" id="CHEBI:58525"/>
        <dbReference type="EC" id="4.3.2.10"/>
    </reaction>
</comment>
<dbReference type="Gene3D" id="3.20.20.70">
    <property type="entry name" value="Aldolase class I"/>
    <property type="match status" value="1"/>
</dbReference>
<evidence type="ECO:0000256" key="1">
    <source>
        <dbReference type="ARBA" id="ARBA00004496"/>
    </source>
</evidence>
<evidence type="ECO:0000256" key="3">
    <source>
        <dbReference type="ARBA" id="ARBA00009667"/>
    </source>
</evidence>
<evidence type="ECO:0000313" key="13">
    <source>
        <dbReference type="EMBL" id="EIA13806.1"/>
    </source>
</evidence>
<feature type="active site" evidence="11">
    <location>
        <position position="135"/>
    </location>
</feature>
<keyword evidence="8 11" id="KW-0456">Lyase</keyword>
<organism evidence="13 14">
    <name type="scientific">Staphylococcus aureus subsp. aureus DR10</name>
    <dbReference type="NCBI Taxonomy" id="1155079"/>
    <lineage>
        <taxon>Bacteria</taxon>
        <taxon>Bacillati</taxon>
        <taxon>Bacillota</taxon>
        <taxon>Bacilli</taxon>
        <taxon>Bacillales</taxon>
        <taxon>Staphylococcaceae</taxon>
        <taxon>Staphylococcus</taxon>
    </lineage>
</organism>
<comment type="caution">
    <text evidence="13">The sequence shown here is derived from an EMBL/GenBank/DDBJ whole genome shotgun (WGS) entry which is preliminary data.</text>
</comment>
<evidence type="ECO:0000256" key="4">
    <source>
        <dbReference type="ARBA" id="ARBA00011152"/>
    </source>
</evidence>
<dbReference type="HAMAP" id="MF_01013">
    <property type="entry name" value="HisF"/>
    <property type="match status" value="1"/>
</dbReference>
<proteinExistence type="inferred from homology"/>
<evidence type="ECO:0000256" key="7">
    <source>
        <dbReference type="ARBA" id="ARBA00023102"/>
    </source>
</evidence>
<dbReference type="PANTHER" id="PTHR21235">
    <property type="entry name" value="IMIDAZOLE GLYCEROL PHOSPHATE SYNTHASE SUBUNIT HISF/H IGP SYNTHASE SUBUNIT HISF/H"/>
    <property type="match status" value="1"/>
</dbReference>
<dbReference type="EMBL" id="AIDT01000011">
    <property type="protein sequence ID" value="EIA13806.1"/>
    <property type="molecule type" value="Genomic_DNA"/>
</dbReference>
<evidence type="ECO:0000256" key="10">
    <source>
        <dbReference type="ARBA" id="ARBA00047838"/>
    </source>
</evidence>
<dbReference type="GO" id="GO:0000105">
    <property type="term" value="P:L-histidine biosynthetic process"/>
    <property type="evidence" value="ECO:0007669"/>
    <property type="project" value="UniProtKB-UniRule"/>
</dbReference>
<keyword evidence="7 11" id="KW-0368">Histidine biosynthesis</keyword>
<evidence type="ECO:0000256" key="2">
    <source>
        <dbReference type="ARBA" id="ARBA00005091"/>
    </source>
</evidence>
<dbReference type="AlphaFoldDB" id="A0ABC9PZ71"/>
<accession>A0ABC9PZ71</accession>
<gene>
    <name evidence="11" type="primary">hisF</name>
    <name evidence="13" type="ORF">ST398NM02_2724</name>
</gene>
<dbReference type="PANTHER" id="PTHR21235:SF2">
    <property type="entry name" value="IMIDAZOLE GLYCEROL PHOSPHATE SYNTHASE HISHF"/>
    <property type="match status" value="1"/>
</dbReference>
<reference evidence="13 14" key="1">
    <citation type="journal article" date="2012" name="MBio">
        <title>Identification of a highly transmissible animal-independent Staphylococcus aureus ST398 clone with distinct genomic and cell adhesion properties.</title>
        <authorList>
            <person name="Uhlemann A.C."/>
            <person name="Porcella S.F."/>
            <person name="Trivedi S."/>
            <person name="Sullivan S.B."/>
            <person name="Hafer C."/>
            <person name="Kennedy A.D."/>
            <person name="Barbian K.D."/>
            <person name="McCarthy A.J."/>
            <person name="Street C."/>
            <person name="Hirschberg D.L."/>
            <person name="Lipkin W.I."/>
            <person name="Lindsay J.A."/>
            <person name="DeLeo F.R."/>
            <person name="Lowy F.D."/>
        </authorList>
    </citation>
    <scope>NUCLEOTIDE SEQUENCE [LARGE SCALE GENOMIC DNA]</scope>
    <source>
        <strain evidence="13 14">DR10</strain>
    </source>
</reference>
<name>A0ABC9PZ71_STAA5</name>
<evidence type="ECO:0000256" key="12">
    <source>
        <dbReference type="RuleBase" id="RU003657"/>
    </source>
</evidence>
<dbReference type="CDD" id="cd04731">
    <property type="entry name" value="HisF"/>
    <property type="match status" value="1"/>
</dbReference>
<dbReference type="Pfam" id="PF00977">
    <property type="entry name" value="His_biosynth"/>
    <property type="match status" value="1"/>
</dbReference>
<dbReference type="InterPro" id="IPR050064">
    <property type="entry name" value="IGPS_HisA/HisF"/>
</dbReference>
<dbReference type="EC" id="4.3.2.10" evidence="11"/>
<comment type="subunit">
    <text evidence="4 11">Heterodimer of HisH and HisF.</text>
</comment>
<keyword evidence="5 11" id="KW-0963">Cytoplasm</keyword>
<evidence type="ECO:0000256" key="6">
    <source>
        <dbReference type="ARBA" id="ARBA00022605"/>
    </source>
</evidence>
<comment type="subcellular location">
    <subcellularLocation>
        <location evidence="1 11">Cytoplasm</location>
    </subcellularLocation>
</comment>
<dbReference type="NCBIfam" id="TIGR00735">
    <property type="entry name" value="hisF"/>
    <property type="match status" value="1"/>
</dbReference>